<accession>A0ABW3IRG0</accession>
<sequence length="74" mass="8566">MVAHVSEIDETVDAPEHMIRRDMVFYRELAEQRALCSLPRPHHRQLYHASGEVTQQPSHRSSGVFQHKLGKADF</sequence>
<proteinExistence type="predicted"/>
<organism evidence="2 3">
    <name type="scientific">Tropicimonas aquimaris</name>
    <dbReference type="NCBI Taxonomy" id="914152"/>
    <lineage>
        <taxon>Bacteria</taxon>
        <taxon>Pseudomonadati</taxon>
        <taxon>Pseudomonadota</taxon>
        <taxon>Alphaproteobacteria</taxon>
        <taxon>Rhodobacterales</taxon>
        <taxon>Roseobacteraceae</taxon>
        <taxon>Tropicimonas</taxon>
    </lineage>
</organism>
<feature type="compositionally biased region" description="Polar residues" evidence="1">
    <location>
        <begin position="52"/>
        <end position="64"/>
    </location>
</feature>
<evidence type="ECO:0000313" key="2">
    <source>
        <dbReference type="EMBL" id="MFD0980634.1"/>
    </source>
</evidence>
<comment type="caution">
    <text evidence="2">The sequence shown here is derived from an EMBL/GenBank/DDBJ whole genome shotgun (WGS) entry which is preliminary data.</text>
</comment>
<dbReference type="RefSeq" id="WP_386075153.1">
    <property type="nucleotide sequence ID" value="NZ_JBHTJT010000025.1"/>
</dbReference>
<gene>
    <name evidence="2" type="ORF">ACFQ2S_13340</name>
</gene>
<keyword evidence="3" id="KW-1185">Reference proteome</keyword>
<reference evidence="3" key="1">
    <citation type="journal article" date="2019" name="Int. J. Syst. Evol. Microbiol.">
        <title>The Global Catalogue of Microorganisms (GCM) 10K type strain sequencing project: providing services to taxonomists for standard genome sequencing and annotation.</title>
        <authorList>
            <consortium name="The Broad Institute Genomics Platform"/>
            <consortium name="The Broad Institute Genome Sequencing Center for Infectious Disease"/>
            <person name="Wu L."/>
            <person name="Ma J."/>
        </authorList>
    </citation>
    <scope>NUCLEOTIDE SEQUENCE [LARGE SCALE GENOMIC DNA]</scope>
    <source>
        <strain evidence="3">CCUG 60524</strain>
    </source>
</reference>
<feature type="region of interest" description="Disordered" evidence="1">
    <location>
        <begin position="50"/>
        <end position="74"/>
    </location>
</feature>
<name>A0ABW3IRG0_9RHOB</name>
<evidence type="ECO:0000256" key="1">
    <source>
        <dbReference type="SAM" id="MobiDB-lite"/>
    </source>
</evidence>
<dbReference type="EMBL" id="JBHTJT010000025">
    <property type="protein sequence ID" value="MFD0980634.1"/>
    <property type="molecule type" value="Genomic_DNA"/>
</dbReference>
<evidence type="ECO:0000313" key="3">
    <source>
        <dbReference type="Proteomes" id="UP001597108"/>
    </source>
</evidence>
<dbReference type="Proteomes" id="UP001597108">
    <property type="component" value="Unassembled WGS sequence"/>
</dbReference>
<protein>
    <submittedName>
        <fullName evidence="2">Uncharacterized protein</fullName>
    </submittedName>
</protein>